<gene>
    <name evidence="1" type="ORF">BFN67_13730</name>
</gene>
<dbReference type="Proteomes" id="UP000191905">
    <property type="component" value="Unassembled WGS sequence"/>
</dbReference>
<accession>A0A1V8RTL8</accession>
<name>A0A1V8RTL8_9HYPH</name>
<dbReference type="AlphaFoldDB" id="A0A1V8RTL8"/>
<keyword evidence="2" id="KW-1185">Reference proteome</keyword>
<reference evidence="1 2" key="1">
    <citation type="journal article" date="2016" name="Int. J. Syst. Evol. Microbiol.">
        <title>Pseudaminobacter manganicus sp. nov., isolated from sludge of a manganese mine.</title>
        <authorList>
            <person name="Li J."/>
            <person name="Huang J."/>
            <person name="Liao S."/>
            <person name="Wang G."/>
        </authorList>
    </citation>
    <scope>NUCLEOTIDE SEQUENCE [LARGE SCALE GENOMIC DNA]</scope>
    <source>
        <strain evidence="1 2">JH-7</strain>
    </source>
</reference>
<comment type="caution">
    <text evidence="1">The sequence shown here is derived from an EMBL/GenBank/DDBJ whole genome shotgun (WGS) entry which is preliminary data.</text>
</comment>
<organism evidence="1 2">
    <name type="scientific">Manganibacter manganicus</name>
    <dbReference type="NCBI Taxonomy" id="1873176"/>
    <lineage>
        <taxon>Bacteria</taxon>
        <taxon>Pseudomonadati</taxon>
        <taxon>Pseudomonadota</taxon>
        <taxon>Alphaproteobacteria</taxon>
        <taxon>Hyphomicrobiales</taxon>
        <taxon>Phyllobacteriaceae</taxon>
        <taxon>Manganibacter</taxon>
    </lineage>
</organism>
<evidence type="ECO:0000313" key="2">
    <source>
        <dbReference type="Proteomes" id="UP000191905"/>
    </source>
</evidence>
<proteinExistence type="predicted"/>
<protein>
    <submittedName>
        <fullName evidence="1">Uncharacterized protein</fullName>
    </submittedName>
</protein>
<evidence type="ECO:0000313" key="1">
    <source>
        <dbReference type="EMBL" id="OQM76546.1"/>
    </source>
</evidence>
<dbReference type="EMBL" id="MDET01000007">
    <property type="protein sequence ID" value="OQM76546.1"/>
    <property type="molecule type" value="Genomic_DNA"/>
</dbReference>
<sequence>MAANSVQGLPLGFAGKANEIARQISGRMLFDIRLDDDPHYQRIAGIRYTNSEIGVLTLSLDGLSVRAFPISRISASLIQPLERWASLPLREQVQTDIQGAARLFVAVLEYRDDGALHSD</sequence>